<dbReference type="PANTHER" id="PTHR33360">
    <property type="entry name" value="TRANSPOSASE FOR INSERTION SEQUENCE ELEMENT IS200"/>
    <property type="match status" value="1"/>
</dbReference>
<gene>
    <name evidence="3" type="primary">tnpA_1</name>
    <name evidence="3" type="ORF">SCARUB_04214</name>
</gene>
<dbReference type="PANTHER" id="PTHR33360:SF2">
    <property type="entry name" value="TRANSPOSASE FOR INSERTION SEQUENCE ELEMENT IS200"/>
    <property type="match status" value="1"/>
</dbReference>
<name>A0A1E3X4X8_9BACT</name>
<accession>A0A1E3X4X8</accession>
<organism evidence="3 4">
    <name type="scientific">Candidatus Scalindua rubra</name>
    <dbReference type="NCBI Taxonomy" id="1872076"/>
    <lineage>
        <taxon>Bacteria</taxon>
        <taxon>Pseudomonadati</taxon>
        <taxon>Planctomycetota</taxon>
        <taxon>Candidatus Brocadiia</taxon>
        <taxon>Candidatus Brocadiales</taxon>
        <taxon>Candidatus Scalinduaceae</taxon>
        <taxon>Candidatus Scalindua</taxon>
    </lineage>
</organism>
<sequence length="132" mass="14639">MIRYLIGLKNLSSKDLVEDGLIFNELGILNYLTVWDCKYHIVWVPKKRRKIVYGKLREETGTILRRLSEYKGVDMIEGKACIDHIHVCLSIPPKFSVSTVVGYLKGKSGAPRGASVAGSESLPKENSASSVS</sequence>
<dbReference type="GO" id="GO:0004803">
    <property type="term" value="F:transposase activity"/>
    <property type="evidence" value="ECO:0007669"/>
    <property type="project" value="InterPro"/>
</dbReference>
<dbReference type="SUPFAM" id="SSF143422">
    <property type="entry name" value="Transposase IS200-like"/>
    <property type="match status" value="1"/>
</dbReference>
<dbReference type="AlphaFoldDB" id="A0A1E3X4X8"/>
<evidence type="ECO:0000313" key="3">
    <source>
        <dbReference type="EMBL" id="ODS30671.1"/>
    </source>
</evidence>
<proteinExistence type="predicted"/>
<dbReference type="NCBIfam" id="NF033573">
    <property type="entry name" value="transpos_IS200"/>
    <property type="match status" value="1"/>
</dbReference>
<dbReference type="InterPro" id="IPR036515">
    <property type="entry name" value="Transposase_17_sf"/>
</dbReference>
<feature type="domain" description="Transposase IS200-like" evidence="2">
    <location>
        <begin position="34"/>
        <end position="126"/>
    </location>
</feature>
<dbReference type="GO" id="GO:0003677">
    <property type="term" value="F:DNA binding"/>
    <property type="evidence" value="ECO:0007669"/>
    <property type="project" value="InterPro"/>
</dbReference>
<dbReference type="InterPro" id="IPR002686">
    <property type="entry name" value="Transposase_17"/>
</dbReference>
<dbReference type="Proteomes" id="UP000094056">
    <property type="component" value="Unassembled WGS sequence"/>
</dbReference>
<evidence type="ECO:0000256" key="1">
    <source>
        <dbReference type="SAM" id="MobiDB-lite"/>
    </source>
</evidence>
<dbReference type="Pfam" id="PF01797">
    <property type="entry name" value="Y1_Tnp"/>
    <property type="match status" value="1"/>
</dbReference>
<dbReference type="Gene3D" id="3.30.70.1290">
    <property type="entry name" value="Transposase IS200-like"/>
    <property type="match status" value="1"/>
</dbReference>
<evidence type="ECO:0000313" key="4">
    <source>
        <dbReference type="Proteomes" id="UP000094056"/>
    </source>
</evidence>
<reference evidence="3 4" key="1">
    <citation type="submission" date="2016-07" db="EMBL/GenBank/DDBJ databases">
        <title>Draft genome of Scalindua rubra, obtained from a brine-seawater interface in the Red Sea, sheds light on salt adaptation in anammox bacteria.</title>
        <authorList>
            <person name="Speth D.R."/>
            <person name="Lagkouvardos I."/>
            <person name="Wang Y."/>
            <person name="Qian P.-Y."/>
            <person name="Dutilh B.E."/>
            <person name="Jetten M.S."/>
        </authorList>
    </citation>
    <scope>NUCLEOTIDE SEQUENCE [LARGE SCALE GENOMIC DNA]</scope>
    <source>
        <strain evidence="3">BSI-1</strain>
    </source>
</reference>
<feature type="region of interest" description="Disordered" evidence="1">
    <location>
        <begin position="107"/>
        <end position="132"/>
    </location>
</feature>
<protein>
    <submittedName>
        <fullName evidence="3">Putative transposase</fullName>
    </submittedName>
</protein>
<dbReference type="SMART" id="SM01321">
    <property type="entry name" value="Y1_Tnp"/>
    <property type="match status" value="1"/>
</dbReference>
<dbReference type="EMBL" id="MAYW01000190">
    <property type="protein sequence ID" value="ODS30671.1"/>
    <property type="molecule type" value="Genomic_DNA"/>
</dbReference>
<dbReference type="GO" id="GO:0006313">
    <property type="term" value="P:DNA transposition"/>
    <property type="evidence" value="ECO:0007669"/>
    <property type="project" value="InterPro"/>
</dbReference>
<evidence type="ECO:0000259" key="2">
    <source>
        <dbReference type="SMART" id="SM01321"/>
    </source>
</evidence>
<comment type="caution">
    <text evidence="3">The sequence shown here is derived from an EMBL/GenBank/DDBJ whole genome shotgun (WGS) entry which is preliminary data.</text>
</comment>